<feature type="compositionally biased region" description="Low complexity" evidence="2">
    <location>
        <begin position="29"/>
        <end position="48"/>
    </location>
</feature>
<dbReference type="InterPro" id="IPR051010">
    <property type="entry name" value="BCAA_transport"/>
</dbReference>
<dbReference type="PROSITE" id="PS51257">
    <property type="entry name" value="PROKAR_LIPOPROTEIN"/>
    <property type="match status" value="1"/>
</dbReference>
<feature type="region of interest" description="Disordered" evidence="2">
    <location>
        <begin position="28"/>
        <end position="71"/>
    </location>
</feature>
<feature type="domain" description="Leucine-binding protein" evidence="3">
    <location>
        <begin position="219"/>
        <end position="455"/>
    </location>
</feature>
<dbReference type="AlphaFoldDB" id="A0A6J7QPY9"/>
<evidence type="ECO:0000313" key="4">
    <source>
        <dbReference type="EMBL" id="CAB5019697.1"/>
    </source>
</evidence>
<dbReference type="PANTHER" id="PTHR30483">
    <property type="entry name" value="LEUCINE-SPECIFIC-BINDING PROTEIN"/>
    <property type="match status" value="1"/>
</dbReference>
<gene>
    <name evidence="4" type="ORF">UFOPK4134_00196</name>
</gene>
<keyword evidence="1" id="KW-0732">Signal</keyword>
<proteinExistence type="predicted"/>
<sequence length="460" mass="46733">MQKSRARRVGALLVGLAIVGVSACGGDDGAATTEAPAASEAPASSDAPVTDAPAASDGELEGMKGTTPKSAEISQEWLDKVSAFWESEGNTALADFNYAAEAYDAVVVIALAVEAAGTDGAAHADEIVNVTVGGTKCTTFTDCLAIIADGGDPDYDGISGPLDFNGNGEPLKGSYAMLEFGADNRLDDALTTLIEAESPASAIVELGKTTSTRAGDGQLKIGSLLPETGNLAFLGDPEYAGLEYAINEINEAGGVLGQEVLYSQGDSGDTSTDIASTSADRLISEDVDAIVGAASSGVTLTVIDKITAAGITMFSPANTSPALSDYADDNLYFRDAPPDGLQGAIVANQIIEDGNASVYIMNLDDAYGNGIGAVVKAVLEAAGVEVLGIKAYDPAAASFDAEVGEVVAADPDAIVLISFDEGSRILRTAVENGIGPKVKMWYGTDGNMGNALGENFDAGK</sequence>
<dbReference type="EMBL" id="CAFBPS010000006">
    <property type="protein sequence ID" value="CAB5019697.1"/>
    <property type="molecule type" value="Genomic_DNA"/>
</dbReference>
<reference evidence="4" key="1">
    <citation type="submission" date="2020-05" db="EMBL/GenBank/DDBJ databases">
        <authorList>
            <person name="Chiriac C."/>
            <person name="Salcher M."/>
            <person name="Ghai R."/>
            <person name="Kavagutti S V."/>
        </authorList>
    </citation>
    <scope>NUCLEOTIDE SEQUENCE</scope>
</reference>
<dbReference type="PANTHER" id="PTHR30483:SF6">
    <property type="entry name" value="PERIPLASMIC BINDING PROTEIN OF ABC TRANSPORTER FOR NATURAL AMINO ACIDS"/>
    <property type="match status" value="1"/>
</dbReference>
<dbReference type="Gene3D" id="3.40.50.2300">
    <property type="match status" value="3"/>
</dbReference>
<protein>
    <submittedName>
        <fullName evidence="4">Unannotated protein</fullName>
    </submittedName>
</protein>
<dbReference type="InterPro" id="IPR028081">
    <property type="entry name" value="Leu-bd"/>
</dbReference>
<dbReference type="Pfam" id="PF13458">
    <property type="entry name" value="Peripla_BP_6"/>
    <property type="match status" value="1"/>
</dbReference>
<name>A0A6J7QPY9_9ZZZZ</name>
<evidence type="ECO:0000256" key="1">
    <source>
        <dbReference type="ARBA" id="ARBA00022729"/>
    </source>
</evidence>
<dbReference type="InterPro" id="IPR028082">
    <property type="entry name" value="Peripla_BP_I"/>
</dbReference>
<evidence type="ECO:0000256" key="2">
    <source>
        <dbReference type="SAM" id="MobiDB-lite"/>
    </source>
</evidence>
<dbReference type="SUPFAM" id="SSF53822">
    <property type="entry name" value="Periplasmic binding protein-like I"/>
    <property type="match status" value="2"/>
</dbReference>
<accession>A0A6J7QPY9</accession>
<evidence type="ECO:0000259" key="3">
    <source>
        <dbReference type="Pfam" id="PF13458"/>
    </source>
</evidence>
<organism evidence="4">
    <name type="scientific">freshwater metagenome</name>
    <dbReference type="NCBI Taxonomy" id="449393"/>
    <lineage>
        <taxon>unclassified sequences</taxon>
        <taxon>metagenomes</taxon>
        <taxon>ecological metagenomes</taxon>
    </lineage>
</organism>